<keyword evidence="2" id="KW-1185">Reference proteome</keyword>
<reference evidence="2" key="1">
    <citation type="submission" date="2016-10" db="EMBL/GenBank/DDBJ databases">
        <authorList>
            <person name="Varghese N."/>
            <person name="Submissions S."/>
        </authorList>
    </citation>
    <scope>NUCLEOTIDE SEQUENCE [LARGE SCALE GENOMIC DNA]</scope>
    <source>
        <strain evidence="2">Nm44</strain>
    </source>
</reference>
<evidence type="ECO:0000313" key="2">
    <source>
        <dbReference type="Proteomes" id="UP000183287"/>
    </source>
</evidence>
<name>A0A1I4WMC8_9PROT</name>
<evidence type="ECO:0000313" key="1">
    <source>
        <dbReference type="EMBL" id="SFN14627.1"/>
    </source>
</evidence>
<feature type="non-terminal residue" evidence="1">
    <location>
        <position position="1"/>
    </location>
</feature>
<dbReference type="AlphaFoldDB" id="A0A1I4WMC8"/>
<dbReference type="EMBL" id="FOUB01000114">
    <property type="protein sequence ID" value="SFN14627.1"/>
    <property type="molecule type" value="Genomic_DNA"/>
</dbReference>
<sequence length="94" mass="10619">ASVMSSIILLKTFEDNNAVNYDVLDGSVGRIPLILVNIVYTKSTVKRFSKNIESDVLFYHRFEIGSGLECLFRYSTVGSSLENLGSETDNYRMR</sequence>
<organism evidence="1 2">
    <name type="scientific">Nitrosomonas communis</name>
    <dbReference type="NCBI Taxonomy" id="44574"/>
    <lineage>
        <taxon>Bacteria</taxon>
        <taxon>Pseudomonadati</taxon>
        <taxon>Pseudomonadota</taxon>
        <taxon>Betaproteobacteria</taxon>
        <taxon>Nitrosomonadales</taxon>
        <taxon>Nitrosomonadaceae</taxon>
        <taxon>Nitrosomonas</taxon>
    </lineage>
</organism>
<dbReference type="Proteomes" id="UP000183287">
    <property type="component" value="Unassembled WGS sequence"/>
</dbReference>
<protein>
    <submittedName>
        <fullName evidence="1">Uncharacterized protein</fullName>
    </submittedName>
</protein>
<gene>
    <name evidence="1" type="ORF">SAMN05421863_11141</name>
</gene>
<accession>A0A1I4WMC8</accession>
<proteinExistence type="predicted"/>